<comment type="cofactor">
    <cofactor evidence="1 3">
        <name>pyridoxal 5'-phosphate</name>
        <dbReference type="ChEBI" id="CHEBI:597326"/>
    </cofactor>
</comment>
<dbReference type="InterPro" id="IPR004838">
    <property type="entry name" value="NHTrfase_class1_PyrdxlP-BS"/>
</dbReference>
<dbReference type="PROSITE" id="PS00105">
    <property type="entry name" value="AA_TRANSFER_CLASS_1"/>
    <property type="match status" value="1"/>
</dbReference>
<evidence type="ECO:0000259" key="5">
    <source>
        <dbReference type="Pfam" id="PF01890"/>
    </source>
</evidence>
<dbReference type="InterPro" id="IPR036518">
    <property type="entry name" value="CobE/GbiG_C_sf"/>
</dbReference>
<keyword evidence="3" id="KW-0032">Aminotransferase</keyword>
<dbReference type="CDD" id="cd00609">
    <property type="entry name" value="AAT_like"/>
    <property type="match status" value="1"/>
</dbReference>
<evidence type="ECO:0000256" key="3">
    <source>
        <dbReference type="RuleBase" id="RU000481"/>
    </source>
</evidence>
<gene>
    <name evidence="6" type="primary">cobC</name>
    <name evidence="6" type="ORF">ACFQ63_31000</name>
</gene>
<reference evidence="6 7" key="1">
    <citation type="submission" date="2024-09" db="EMBL/GenBank/DDBJ databases">
        <title>The Natural Products Discovery Center: Release of the First 8490 Sequenced Strains for Exploring Actinobacteria Biosynthetic Diversity.</title>
        <authorList>
            <person name="Kalkreuter E."/>
            <person name="Kautsar S.A."/>
            <person name="Yang D."/>
            <person name="Bader C.D."/>
            <person name="Teijaro C.N."/>
            <person name="Fluegel L."/>
            <person name="Davis C.M."/>
            <person name="Simpson J.R."/>
            <person name="Lauterbach L."/>
            <person name="Steele A.D."/>
            <person name="Gui C."/>
            <person name="Meng S."/>
            <person name="Li G."/>
            <person name="Viehrig K."/>
            <person name="Ye F."/>
            <person name="Su P."/>
            <person name="Kiefer A.F."/>
            <person name="Nichols A."/>
            <person name="Cepeda A.J."/>
            <person name="Yan W."/>
            <person name="Fan B."/>
            <person name="Jiang Y."/>
            <person name="Adhikari A."/>
            <person name="Zheng C.-J."/>
            <person name="Schuster L."/>
            <person name="Cowan T.M."/>
            <person name="Smanski M.J."/>
            <person name="Chevrette M.G."/>
            <person name="De Carvalho L.P.S."/>
            <person name="Shen B."/>
        </authorList>
    </citation>
    <scope>NUCLEOTIDE SEQUENCE [LARGE SCALE GENOMIC DNA]</scope>
    <source>
        <strain evidence="6 7">NPDC056472</strain>
    </source>
</reference>
<dbReference type="InterPro" id="IPR002750">
    <property type="entry name" value="CobE/GbiG_C"/>
</dbReference>
<dbReference type="SUPFAM" id="SSF159664">
    <property type="entry name" value="CobE/GbiG C-terminal domain-like"/>
    <property type="match status" value="1"/>
</dbReference>
<evidence type="ECO:0000256" key="2">
    <source>
        <dbReference type="ARBA" id="ARBA00022898"/>
    </source>
</evidence>
<dbReference type="Gene3D" id="3.40.640.10">
    <property type="entry name" value="Type I PLP-dependent aspartate aminotransferase-like (Major domain)"/>
    <property type="match status" value="1"/>
</dbReference>
<dbReference type="SUPFAM" id="SSF53383">
    <property type="entry name" value="PLP-dependent transferases"/>
    <property type="match status" value="1"/>
</dbReference>
<keyword evidence="2" id="KW-0663">Pyridoxal phosphate</keyword>
<dbReference type="InterPro" id="IPR015424">
    <property type="entry name" value="PyrdxlP-dep_Trfase"/>
</dbReference>
<evidence type="ECO:0000259" key="4">
    <source>
        <dbReference type="Pfam" id="PF00155"/>
    </source>
</evidence>
<feature type="domain" description="CobE/GbiG C-terminal" evidence="5">
    <location>
        <begin position="3"/>
        <end position="88"/>
    </location>
</feature>
<dbReference type="InterPro" id="IPR015422">
    <property type="entry name" value="PyrdxlP-dep_Trfase_small"/>
</dbReference>
<proteinExistence type="inferred from homology"/>
<keyword evidence="3" id="KW-0808">Transferase</keyword>
<evidence type="ECO:0000313" key="7">
    <source>
        <dbReference type="Proteomes" id="UP001600424"/>
    </source>
</evidence>
<dbReference type="Gene3D" id="3.30.420.180">
    <property type="entry name" value="CobE/GbiG C-terminal domain"/>
    <property type="match status" value="1"/>
</dbReference>
<dbReference type="PANTHER" id="PTHR42885:SF1">
    <property type="entry name" value="THREONINE-PHOSPHATE DECARBOXYLASE"/>
    <property type="match status" value="1"/>
</dbReference>
<dbReference type="InterPro" id="IPR015421">
    <property type="entry name" value="PyrdxlP-dep_Trfase_major"/>
</dbReference>
<dbReference type="GO" id="GO:0048472">
    <property type="term" value="F:threonine-phosphate decarboxylase activity"/>
    <property type="evidence" value="ECO:0007669"/>
    <property type="project" value="UniProtKB-EC"/>
</dbReference>
<protein>
    <recommendedName>
        <fullName evidence="3">Aminotransferase</fullName>
        <ecNumber evidence="3">2.6.1.-</ecNumber>
    </recommendedName>
</protein>
<dbReference type="Pfam" id="PF00155">
    <property type="entry name" value="Aminotran_1_2"/>
    <property type="match status" value="1"/>
</dbReference>
<comment type="caution">
    <text evidence="6">The sequence shown here is derived from an EMBL/GenBank/DDBJ whole genome shotgun (WGS) entry which is preliminary data.</text>
</comment>
<dbReference type="Proteomes" id="UP001600424">
    <property type="component" value="Unassembled WGS sequence"/>
</dbReference>
<comment type="similarity">
    <text evidence="3">Belongs to the class-I pyridoxal-phosphate-dependent aminotransferase family.</text>
</comment>
<dbReference type="EMBL" id="JBHTRV010000030">
    <property type="protein sequence ID" value="MFE5984109.1"/>
    <property type="molecule type" value="Genomic_DNA"/>
</dbReference>
<name>A0ABW6J2P1_STRWE</name>
<keyword evidence="6" id="KW-0456">Lyase</keyword>
<organism evidence="6 7">
    <name type="scientific">Streptomyces wedmorensis</name>
    <dbReference type="NCBI Taxonomy" id="43759"/>
    <lineage>
        <taxon>Bacteria</taxon>
        <taxon>Bacillati</taxon>
        <taxon>Actinomycetota</taxon>
        <taxon>Actinomycetes</taxon>
        <taxon>Kitasatosporales</taxon>
        <taxon>Streptomycetaceae</taxon>
        <taxon>Streptomyces</taxon>
    </lineage>
</organism>
<keyword evidence="7" id="KW-1185">Reference proteome</keyword>
<dbReference type="PANTHER" id="PTHR42885">
    <property type="entry name" value="HISTIDINOL-PHOSPHATE AMINOTRANSFERASE-RELATED"/>
    <property type="match status" value="1"/>
</dbReference>
<dbReference type="Pfam" id="PF01890">
    <property type="entry name" value="CbiG_C"/>
    <property type="match status" value="1"/>
</dbReference>
<dbReference type="Gene3D" id="3.90.1150.10">
    <property type="entry name" value="Aspartate Aminotransferase, domain 1"/>
    <property type="match status" value="1"/>
</dbReference>
<evidence type="ECO:0000256" key="1">
    <source>
        <dbReference type="ARBA" id="ARBA00001933"/>
    </source>
</evidence>
<dbReference type="EC" id="2.6.1.-" evidence="3"/>
<evidence type="ECO:0000313" key="6">
    <source>
        <dbReference type="EMBL" id="MFE5984109.1"/>
    </source>
</evidence>
<accession>A0ABW6J2P1</accession>
<dbReference type="InterPro" id="IPR004839">
    <property type="entry name" value="Aminotransferase_I/II_large"/>
</dbReference>
<dbReference type="NCBIfam" id="NF005915">
    <property type="entry name" value="PRK07908.1"/>
    <property type="match status" value="1"/>
</dbReference>
<sequence>MAVDEVLLLVDAVLREARLTRADVRSLATLDARAAEPGIVGAAAALGVPVRGFAAGELAAVSVPHPSALPLAATGTASVAEAAALLSAAGGTAGGTGTGADAVAGAVAGSGADRDGGTVAGSEVDGGAGTALGSGADGGAGAAAGSGADGNSGVAAGSEVGGGAGRGVAAGAGGGGGAGVGPATLAGGGSGVVLLVPKRKSRRATCAIAMYVPFRPNEDAPGVRLLPSAHGYIAREPGSPPTIPTPHTTAAMDTHTDTDAHDLRHHGDAEVRDEKLIDLAVNVRTNTPPDWLRERIADSLTGLAAYPDDRAARAAVAERHDLPSNRVLLTAGAAEAFVLLARALDVRRPVVVHPQFTEPEAALRDAGHEVGRVLLREADGFRLDPAAVPEDADLVVIGNPTNPTSVLHPAASIAALARPGRTLVVDEAFIDAVPGERESLAGRTDVPGLVVLRSLTKTWGLAGLRIGYVLAEPETVAALERVQPLWPVSTPALVAAEACMTRAALAEAEHAAHRVGVERAHLLAGLAEFDEVRTVAGSEGPFVLIRIDGADAVRETLRSLGFAARRGDTFPGLDRNWLRLAVRDRATTNRFLQALDQALLIGG</sequence>
<feature type="domain" description="Aminotransferase class I/classII large" evidence="4">
    <location>
        <begin position="275"/>
        <end position="595"/>
    </location>
</feature>
<dbReference type="RefSeq" id="WP_386256223.1">
    <property type="nucleotide sequence ID" value="NZ_JBHTRV010000030.1"/>
</dbReference>